<organism evidence="1 2">
    <name type="scientific">Solanum tuberosum</name>
    <name type="common">Potato</name>
    <dbReference type="NCBI Taxonomy" id="4113"/>
    <lineage>
        <taxon>Eukaryota</taxon>
        <taxon>Viridiplantae</taxon>
        <taxon>Streptophyta</taxon>
        <taxon>Embryophyta</taxon>
        <taxon>Tracheophyta</taxon>
        <taxon>Spermatophyta</taxon>
        <taxon>Magnoliopsida</taxon>
        <taxon>eudicotyledons</taxon>
        <taxon>Gunneridae</taxon>
        <taxon>Pentapetalae</taxon>
        <taxon>asterids</taxon>
        <taxon>lamiids</taxon>
        <taxon>Solanales</taxon>
        <taxon>Solanaceae</taxon>
        <taxon>Solanoideae</taxon>
        <taxon>Solaneae</taxon>
        <taxon>Solanum</taxon>
    </lineage>
</organism>
<dbReference type="PaxDb" id="4113-PGSC0003DMT400085979"/>
<dbReference type="InParanoid" id="M1DAQ2"/>
<dbReference type="OMA" id="CMAILTW"/>
<accession>M1DAQ2</accession>
<dbReference type="EnsemblPlants" id="PGSC0003DMT400085979">
    <property type="protein sequence ID" value="PGSC0003DMT400085979"/>
    <property type="gene ID" value="PGSC0003DMG400035550"/>
</dbReference>
<evidence type="ECO:0000313" key="1">
    <source>
        <dbReference type="EnsemblPlants" id="PGSC0003DMT400085979"/>
    </source>
</evidence>
<sequence length="138" mass="15541">MLAHILNKVEGSDKVLKEMKTNISSLNQTVTSHSVFIKQLETQMGQISAHLNPRSKWGLPSDTMANPKKDNVQCMAILTWSSKVLGSDVPIDDNSSSSKGKAIFFRVMDLPKSLTIKLPRRMMMHQKMLFPVMLRSQI</sequence>
<dbReference type="HOGENOM" id="CLU_154178_0_0_1"/>
<reference evidence="1" key="2">
    <citation type="submission" date="2015-06" db="UniProtKB">
        <authorList>
            <consortium name="EnsemblPlants"/>
        </authorList>
    </citation>
    <scope>IDENTIFICATION</scope>
    <source>
        <strain evidence="1">DM1-3 516 R44</strain>
    </source>
</reference>
<name>M1DAQ2_SOLTU</name>
<dbReference type="Proteomes" id="UP000011115">
    <property type="component" value="Unassembled WGS sequence"/>
</dbReference>
<protein>
    <submittedName>
        <fullName evidence="1">Integrase core domain containing protein</fullName>
    </submittedName>
</protein>
<dbReference type="Gramene" id="PGSC0003DMT400085979">
    <property type="protein sequence ID" value="PGSC0003DMT400085979"/>
    <property type="gene ID" value="PGSC0003DMG400035550"/>
</dbReference>
<evidence type="ECO:0000313" key="2">
    <source>
        <dbReference type="Proteomes" id="UP000011115"/>
    </source>
</evidence>
<dbReference type="AlphaFoldDB" id="M1DAQ2"/>
<keyword evidence="2" id="KW-1185">Reference proteome</keyword>
<proteinExistence type="predicted"/>
<reference evidence="2" key="1">
    <citation type="journal article" date="2011" name="Nature">
        <title>Genome sequence and analysis of the tuber crop potato.</title>
        <authorList>
            <consortium name="The Potato Genome Sequencing Consortium"/>
        </authorList>
    </citation>
    <scope>NUCLEOTIDE SEQUENCE [LARGE SCALE GENOMIC DNA]</scope>
    <source>
        <strain evidence="2">cv. DM1-3 516 R44</strain>
    </source>
</reference>